<evidence type="ECO:0000313" key="12">
    <source>
        <dbReference type="Proteomes" id="UP001597362"/>
    </source>
</evidence>
<keyword evidence="9" id="KW-0732">Signal</keyword>
<evidence type="ECO:0000256" key="3">
    <source>
        <dbReference type="ARBA" id="ARBA00022741"/>
    </source>
</evidence>
<comment type="caution">
    <text evidence="11">The sequence shown here is derived from an EMBL/GenBank/DDBJ whole genome shotgun (WGS) entry which is preliminary data.</text>
</comment>
<evidence type="ECO:0000256" key="4">
    <source>
        <dbReference type="ARBA" id="ARBA00022777"/>
    </source>
</evidence>
<dbReference type="EMBL" id="JBHUHO010000029">
    <property type="protein sequence ID" value="MFD2115984.1"/>
    <property type="molecule type" value="Genomic_DNA"/>
</dbReference>
<keyword evidence="3 8" id="KW-0547">Nucleotide-binding</keyword>
<evidence type="ECO:0000313" key="11">
    <source>
        <dbReference type="EMBL" id="MFD2115984.1"/>
    </source>
</evidence>
<evidence type="ECO:0000256" key="8">
    <source>
        <dbReference type="HAMAP-Rule" id="MF_00238"/>
    </source>
</evidence>
<dbReference type="PANTHER" id="PTHR21299:SF2">
    <property type="entry name" value="CYTIDYLATE KINASE"/>
    <property type="match status" value="1"/>
</dbReference>
<name>A0ABW4YKL1_9BACL</name>
<evidence type="ECO:0000256" key="9">
    <source>
        <dbReference type="SAM" id="SignalP"/>
    </source>
</evidence>
<keyword evidence="4 8" id="KW-0418">Kinase</keyword>
<dbReference type="EC" id="2.7.4.25" evidence="8"/>
<evidence type="ECO:0000256" key="5">
    <source>
        <dbReference type="ARBA" id="ARBA00022840"/>
    </source>
</evidence>
<sequence>MRPKLLLWLVLLSAQLMQASLQKGGELSVSQQHSDRDQAGNRINIAIDGPAGAGKSTIARMVAGQLNYIYIDTGAMYRAVTLAAQRAKVASSDEAALEQLLKKIQITLLPGDEGQLVWMNDEDVTGAIRKHEVTEQVSYYAAQRVVREVLSQWQRELAATKGVVMDGRDIGTAVLPSAELKIFLTASVSERASRRFKQLKPHEQMDLETLEKSIATRDELDKQRDISPLVQAEDAILLDSTGKSIDEVVQEVVNLGRCKMAGEN</sequence>
<feature type="chain" id="PRO_5046597690" description="Cytidylate kinase" evidence="9">
    <location>
        <begin position="20"/>
        <end position="264"/>
    </location>
</feature>
<dbReference type="Pfam" id="PF02224">
    <property type="entry name" value="Cytidylate_kin"/>
    <property type="match status" value="1"/>
</dbReference>
<dbReference type="PANTHER" id="PTHR21299">
    <property type="entry name" value="CYTIDYLATE KINASE/PANTOATE-BETA-ALANINE LIGASE"/>
    <property type="match status" value="1"/>
</dbReference>
<accession>A0ABW4YKL1</accession>
<dbReference type="HAMAP" id="MF_00238">
    <property type="entry name" value="Cytidyl_kinase_type1"/>
    <property type="match status" value="1"/>
</dbReference>
<dbReference type="InterPro" id="IPR011994">
    <property type="entry name" value="Cytidylate_kinase_dom"/>
</dbReference>
<evidence type="ECO:0000256" key="6">
    <source>
        <dbReference type="ARBA" id="ARBA00047615"/>
    </source>
</evidence>
<keyword evidence="5 8" id="KW-0067">ATP-binding</keyword>
<comment type="catalytic activity">
    <reaction evidence="7 8">
        <text>CMP + ATP = CDP + ADP</text>
        <dbReference type="Rhea" id="RHEA:11600"/>
        <dbReference type="ChEBI" id="CHEBI:30616"/>
        <dbReference type="ChEBI" id="CHEBI:58069"/>
        <dbReference type="ChEBI" id="CHEBI:60377"/>
        <dbReference type="ChEBI" id="CHEBI:456216"/>
        <dbReference type="EC" id="2.7.4.25"/>
    </reaction>
</comment>
<dbReference type="CDD" id="cd02020">
    <property type="entry name" value="CMPK"/>
    <property type="match status" value="1"/>
</dbReference>
<evidence type="ECO:0000259" key="10">
    <source>
        <dbReference type="Pfam" id="PF02224"/>
    </source>
</evidence>
<feature type="domain" description="Cytidylate kinase" evidence="10">
    <location>
        <begin position="45"/>
        <end position="255"/>
    </location>
</feature>
<dbReference type="RefSeq" id="WP_377771701.1">
    <property type="nucleotide sequence ID" value="NZ_JBHUHO010000029.1"/>
</dbReference>
<feature type="binding site" evidence="8">
    <location>
        <begin position="49"/>
        <end position="57"/>
    </location>
    <ligand>
        <name>ATP</name>
        <dbReference type="ChEBI" id="CHEBI:30616"/>
    </ligand>
</feature>
<evidence type="ECO:0000256" key="1">
    <source>
        <dbReference type="ARBA" id="ARBA00009427"/>
    </source>
</evidence>
<feature type="signal peptide" evidence="9">
    <location>
        <begin position="1"/>
        <end position="19"/>
    </location>
</feature>
<reference evidence="12" key="1">
    <citation type="journal article" date="2019" name="Int. J. Syst. Evol. Microbiol.">
        <title>The Global Catalogue of Microorganisms (GCM) 10K type strain sequencing project: providing services to taxonomists for standard genome sequencing and annotation.</title>
        <authorList>
            <consortium name="The Broad Institute Genomics Platform"/>
            <consortium name="The Broad Institute Genome Sequencing Center for Infectious Disease"/>
            <person name="Wu L."/>
            <person name="Ma J."/>
        </authorList>
    </citation>
    <scope>NUCLEOTIDE SEQUENCE [LARGE SCALE GENOMIC DNA]</scope>
    <source>
        <strain evidence="12">GH52</strain>
    </source>
</reference>
<evidence type="ECO:0000256" key="7">
    <source>
        <dbReference type="ARBA" id="ARBA00048478"/>
    </source>
</evidence>
<dbReference type="InterPro" id="IPR027417">
    <property type="entry name" value="P-loop_NTPase"/>
</dbReference>
<keyword evidence="2 8" id="KW-0808">Transferase</keyword>
<dbReference type="Proteomes" id="UP001597362">
    <property type="component" value="Unassembled WGS sequence"/>
</dbReference>
<dbReference type="InterPro" id="IPR003136">
    <property type="entry name" value="Cytidylate_kin"/>
</dbReference>
<proteinExistence type="inferred from homology"/>
<protein>
    <recommendedName>
        <fullName evidence="8">Cytidylate kinase</fullName>
        <shortName evidence="8">CK</shortName>
        <ecNumber evidence="8">2.7.4.25</ecNumber>
    </recommendedName>
    <alternativeName>
        <fullName evidence="8">Cytidine monophosphate kinase</fullName>
        <shortName evidence="8">CMP kinase</shortName>
    </alternativeName>
</protein>
<dbReference type="Gene3D" id="3.40.50.300">
    <property type="entry name" value="P-loop containing nucleotide triphosphate hydrolases"/>
    <property type="match status" value="1"/>
</dbReference>
<keyword evidence="8" id="KW-0963">Cytoplasm</keyword>
<gene>
    <name evidence="8 11" type="primary">cmk</name>
    <name evidence="11" type="ORF">ACFSJH_09635</name>
</gene>
<dbReference type="SUPFAM" id="SSF52540">
    <property type="entry name" value="P-loop containing nucleoside triphosphate hydrolases"/>
    <property type="match status" value="1"/>
</dbReference>
<keyword evidence="12" id="KW-1185">Reference proteome</keyword>
<comment type="subcellular location">
    <subcellularLocation>
        <location evidence="8">Cytoplasm</location>
    </subcellularLocation>
</comment>
<evidence type="ECO:0000256" key="2">
    <source>
        <dbReference type="ARBA" id="ARBA00022679"/>
    </source>
</evidence>
<organism evidence="11 12">
    <name type="scientific">Paenibacillus yanchengensis</name>
    <dbReference type="NCBI Taxonomy" id="2035833"/>
    <lineage>
        <taxon>Bacteria</taxon>
        <taxon>Bacillati</taxon>
        <taxon>Bacillota</taxon>
        <taxon>Bacilli</taxon>
        <taxon>Bacillales</taxon>
        <taxon>Paenibacillaceae</taxon>
        <taxon>Paenibacillus</taxon>
    </lineage>
</organism>
<comment type="similarity">
    <text evidence="1 8">Belongs to the cytidylate kinase family. Type 1 subfamily.</text>
</comment>
<dbReference type="GO" id="GO:0016301">
    <property type="term" value="F:kinase activity"/>
    <property type="evidence" value="ECO:0007669"/>
    <property type="project" value="UniProtKB-KW"/>
</dbReference>
<dbReference type="NCBIfam" id="TIGR00017">
    <property type="entry name" value="cmk"/>
    <property type="match status" value="1"/>
</dbReference>
<comment type="catalytic activity">
    <reaction evidence="6 8">
        <text>dCMP + ATP = dCDP + ADP</text>
        <dbReference type="Rhea" id="RHEA:25094"/>
        <dbReference type="ChEBI" id="CHEBI:30616"/>
        <dbReference type="ChEBI" id="CHEBI:57566"/>
        <dbReference type="ChEBI" id="CHEBI:58593"/>
        <dbReference type="ChEBI" id="CHEBI:456216"/>
        <dbReference type="EC" id="2.7.4.25"/>
    </reaction>
</comment>